<name>A0A941IM10_9ACTN</name>
<dbReference type="GO" id="GO:0008654">
    <property type="term" value="P:phospholipid biosynthetic process"/>
    <property type="evidence" value="ECO:0007669"/>
    <property type="project" value="InterPro"/>
</dbReference>
<evidence type="ECO:0000313" key="2">
    <source>
        <dbReference type="EMBL" id="MBR7828131.1"/>
    </source>
</evidence>
<dbReference type="RefSeq" id="WP_212519270.1">
    <property type="nucleotide sequence ID" value="NZ_JAGSOH010000049.1"/>
</dbReference>
<sequence length="255" mass="27350">MSLPTLDELRAVVQPPEKMQRRNGEHWAGRLYMRKISLRTTRLLVNSPISANGYTYLMIVAGVLAGPALLIPGIAGAILGAFFVQLYLLFDCVDGELARWRQQTSIVGVYLDRIGAYFAEAAFLVGLGFRASSLHLDGWAVLGLATALFVILVKSESDLVDVARSRAGLTAATEGSVVPRAAGAAKLRSAAQIFKVHRLIVGIESSMLVLLAGILDLFAHGQPFTKAALVILAVISAIMVVLHFVSIVLSSRLKA</sequence>
<gene>
    <name evidence="2" type="ORF">KDK95_17570</name>
</gene>
<dbReference type="AlphaFoldDB" id="A0A941IM10"/>
<reference evidence="2" key="1">
    <citation type="submission" date="2021-04" db="EMBL/GenBank/DDBJ databases">
        <title>Genome based classification of Actinospica acidithermotolerans sp. nov., an actinobacterium isolated from an Indonesian hot spring.</title>
        <authorList>
            <person name="Kusuma A.B."/>
            <person name="Putra K.E."/>
            <person name="Nafisah S."/>
            <person name="Loh J."/>
            <person name="Nouioui I."/>
            <person name="Goodfellow M."/>
        </authorList>
    </citation>
    <scope>NUCLEOTIDE SEQUENCE</scope>
    <source>
        <strain evidence="2">MGRD01-02</strain>
    </source>
</reference>
<feature type="transmembrane region" description="Helical" evidence="1">
    <location>
        <begin position="43"/>
        <end position="64"/>
    </location>
</feature>
<proteinExistence type="predicted"/>
<dbReference type="Pfam" id="PF01066">
    <property type="entry name" value="CDP-OH_P_transf"/>
    <property type="match status" value="1"/>
</dbReference>
<feature type="transmembrane region" description="Helical" evidence="1">
    <location>
        <begin position="138"/>
        <end position="155"/>
    </location>
</feature>
<dbReference type="GO" id="GO:0016780">
    <property type="term" value="F:phosphotransferase activity, for other substituted phosphate groups"/>
    <property type="evidence" value="ECO:0007669"/>
    <property type="project" value="InterPro"/>
</dbReference>
<keyword evidence="3" id="KW-1185">Reference proteome</keyword>
<keyword evidence="1" id="KW-1133">Transmembrane helix</keyword>
<keyword evidence="1" id="KW-0472">Membrane</keyword>
<comment type="caution">
    <text evidence="2">The sequence shown here is derived from an EMBL/GenBank/DDBJ whole genome shotgun (WGS) entry which is preliminary data.</text>
</comment>
<feature type="transmembrane region" description="Helical" evidence="1">
    <location>
        <begin position="196"/>
        <end position="215"/>
    </location>
</feature>
<keyword evidence="1" id="KW-0812">Transmembrane</keyword>
<feature type="transmembrane region" description="Helical" evidence="1">
    <location>
        <begin position="70"/>
        <end position="93"/>
    </location>
</feature>
<protein>
    <submittedName>
        <fullName evidence="2">CDP-alcohol phosphatidyltransferase family protein</fullName>
    </submittedName>
</protein>
<accession>A0A941IM10</accession>
<dbReference type="EMBL" id="JAGSOH010000049">
    <property type="protein sequence ID" value="MBR7828131.1"/>
    <property type="molecule type" value="Genomic_DNA"/>
</dbReference>
<organism evidence="2 3">
    <name type="scientific">Actinospica acidithermotolerans</name>
    <dbReference type="NCBI Taxonomy" id="2828514"/>
    <lineage>
        <taxon>Bacteria</taxon>
        <taxon>Bacillati</taxon>
        <taxon>Actinomycetota</taxon>
        <taxon>Actinomycetes</taxon>
        <taxon>Catenulisporales</taxon>
        <taxon>Actinospicaceae</taxon>
        <taxon>Actinospica</taxon>
    </lineage>
</organism>
<evidence type="ECO:0000313" key="3">
    <source>
        <dbReference type="Proteomes" id="UP000676325"/>
    </source>
</evidence>
<dbReference type="InterPro" id="IPR000462">
    <property type="entry name" value="CDP-OH_P_trans"/>
</dbReference>
<dbReference type="InterPro" id="IPR043130">
    <property type="entry name" value="CDP-OH_PTrfase_TM_dom"/>
</dbReference>
<dbReference type="Proteomes" id="UP000676325">
    <property type="component" value="Unassembled WGS sequence"/>
</dbReference>
<feature type="transmembrane region" description="Helical" evidence="1">
    <location>
        <begin position="114"/>
        <end position="132"/>
    </location>
</feature>
<feature type="transmembrane region" description="Helical" evidence="1">
    <location>
        <begin position="227"/>
        <end position="249"/>
    </location>
</feature>
<dbReference type="Gene3D" id="1.20.120.1760">
    <property type="match status" value="1"/>
</dbReference>
<dbReference type="GO" id="GO:0016020">
    <property type="term" value="C:membrane"/>
    <property type="evidence" value="ECO:0007669"/>
    <property type="project" value="InterPro"/>
</dbReference>
<evidence type="ECO:0000256" key="1">
    <source>
        <dbReference type="SAM" id="Phobius"/>
    </source>
</evidence>